<organism evidence="1 2">
    <name type="scientific">Streptomyces violaceolatus</name>
    <dbReference type="NCBI Taxonomy" id="67378"/>
    <lineage>
        <taxon>Bacteria</taxon>
        <taxon>Bacillati</taxon>
        <taxon>Actinomycetota</taxon>
        <taxon>Actinomycetes</taxon>
        <taxon>Kitasatosporales</taxon>
        <taxon>Streptomycetaceae</taxon>
        <taxon>Streptomyces</taxon>
        <taxon>Streptomyces violaceoruber group</taxon>
    </lineage>
</organism>
<proteinExistence type="predicted"/>
<dbReference type="Proteomes" id="UP001499989">
    <property type="component" value="Unassembled WGS sequence"/>
</dbReference>
<protein>
    <submittedName>
        <fullName evidence="1">Uncharacterized protein</fullName>
    </submittedName>
</protein>
<accession>A0ABN3TDZ0</accession>
<gene>
    <name evidence="1" type="ORF">GCM10010310_67720</name>
</gene>
<name>A0ABN3TDZ0_9ACTN</name>
<sequence length="97" mass="10513">MASAQSGQQRFVRRRLQVDEDEDLSLIVRMQTGQFPAHPPTQISPSHRCSGACGILEEDAHAVGKRFQGFRIQPGYCASSDGDAFGGPVCRLIRPGG</sequence>
<evidence type="ECO:0000313" key="2">
    <source>
        <dbReference type="Proteomes" id="UP001499989"/>
    </source>
</evidence>
<dbReference type="EMBL" id="BAAASK010000031">
    <property type="protein sequence ID" value="GAA2700045.1"/>
    <property type="molecule type" value="Genomic_DNA"/>
</dbReference>
<comment type="caution">
    <text evidence="1">The sequence shown here is derived from an EMBL/GenBank/DDBJ whole genome shotgun (WGS) entry which is preliminary data.</text>
</comment>
<reference evidence="1 2" key="1">
    <citation type="journal article" date="2019" name="Int. J. Syst. Evol. Microbiol.">
        <title>The Global Catalogue of Microorganisms (GCM) 10K type strain sequencing project: providing services to taxonomists for standard genome sequencing and annotation.</title>
        <authorList>
            <consortium name="The Broad Institute Genomics Platform"/>
            <consortium name="The Broad Institute Genome Sequencing Center for Infectious Disease"/>
            <person name="Wu L."/>
            <person name="Ma J."/>
        </authorList>
    </citation>
    <scope>NUCLEOTIDE SEQUENCE [LARGE SCALE GENOMIC DNA]</scope>
    <source>
        <strain evidence="1 2">JCM 4531</strain>
    </source>
</reference>
<keyword evidence="2" id="KW-1185">Reference proteome</keyword>
<evidence type="ECO:0000313" key="1">
    <source>
        <dbReference type="EMBL" id="GAA2700045.1"/>
    </source>
</evidence>